<gene>
    <name evidence="2" type="primary">CNOT10</name>
    <name evidence="2" type="ORF">XENOCAPTIV_021964</name>
</gene>
<protein>
    <submittedName>
        <fullName evidence="2">CCR4-NOT transcription complex subunit 10</fullName>
    </submittedName>
</protein>
<proteinExistence type="predicted"/>
<organism evidence="2 3">
    <name type="scientific">Xenoophorus captivus</name>
    <dbReference type="NCBI Taxonomy" id="1517983"/>
    <lineage>
        <taxon>Eukaryota</taxon>
        <taxon>Metazoa</taxon>
        <taxon>Chordata</taxon>
        <taxon>Craniata</taxon>
        <taxon>Vertebrata</taxon>
        <taxon>Euteleostomi</taxon>
        <taxon>Actinopterygii</taxon>
        <taxon>Neopterygii</taxon>
        <taxon>Teleostei</taxon>
        <taxon>Neoteleostei</taxon>
        <taxon>Acanthomorphata</taxon>
        <taxon>Ovalentaria</taxon>
        <taxon>Atherinomorphae</taxon>
        <taxon>Cyprinodontiformes</taxon>
        <taxon>Goodeidae</taxon>
        <taxon>Xenoophorus</taxon>
    </lineage>
</organism>
<dbReference type="Proteomes" id="UP001434883">
    <property type="component" value="Unassembled WGS sequence"/>
</dbReference>
<evidence type="ECO:0000256" key="1">
    <source>
        <dbReference type="SAM" id="MobiDB-lite"/>
    </source>
</evidence>
<reference evidence="2 3" key="1">
    <citation type="submission" date="2021-06" db="EMBL/GenBank/DDBJ databases">
        <authorList>
            <person name="Palmer J.M."/>
        </authorList>
    </citation>
    <scope>NUCLEOTIDE SEQUENCE [LARGE SCALE GENOMIC DNA]</scope>
    <source>
        <strain evidence="2 3">XC_2019</strain>
        <tissue evidence="2">Muscle</tissue>
    </source>
</reference>
<name>A0ABV0R4C6_9TELE</name>
<keyword evidence="3" id="KW-1185">Reference proteome</keyword>
<dbReference type="EMBL" id="JAHRIN010034093">
    <property type="protein sequence ID" value="MEQ2202980.1"/>
    <property type="molecule type" value="Genomic_DNA"/>
</dbReference>
<accession>A0ABV0R4C6</accession>
<feature type="region of interest" description="Disordered" evidence="1">
    <location>
        <begin position="34"/>
        <end position="57"/>
    </location>
</feature>
<evidence type="ECO:0000313" key="3">
    <source>
        <dbReference type="Proteomes" id="UP001434883"/>
    </source>
</evidence>
<evidence type="ECO:0000313" key="2">
    <source>
        <dbReference type="EMBL" id="MEQ2202980.1"/>
    </source>
</evidence>
<sequence length="57" mass="6205">GSEQESKSLPCKKGIVQSVIGTGYHRKIVLASQSSQNTNYRSVRHPEAASCNSEPQM</sequence>
<comment type="caution">
    <text evidence="2">The sequence shown here is derived from an EMBL/GenBank/DDBJ whole genome shotgun (WGS) entry which is preliminary data.</text>
</comment>
<feature type="non-terminal residue" evidence="2">
    <location>
        <position position="1"/>
    </location>
</feature>